<organism evidence="9 10">
    <name type="scientific">Cyphellophora europaea (strain CBS 101466)</name>
    <name type="common">Phialophora europaea</name>
    <dbReference type="NCBI Taxonomy" id="1220924"/>
    <lineage>
        <taxon>Eukaryota</taxon>
        <taxon>Fungi</taxon>
        <taxon>Dikarya</taxon>
        <taxon>Ascomycota</taxon>
        <taxon>Pezizomycotina</taxon>
        <taxon>Eurotiomycetes</taxon>
        <taxon>Chaetothyriomycetidae</taxon>
        <taxon>Chaetothyriales</taxon>
        <taxon>Cyphellophoraceae</taxon>
        <taxon>Cyphellophora</taxon>
    </lineage>
</organism>
<evidence type="ECO:0000256" key="5">
    <source>
        <dbReference type="ARBA" id="ARBA00022989"/>
    </source>
</evidence>
<feature type="transmembrane region" description="Helical" evidence="8">
    <location>
        <begin position="282"/>
        <end position="305"/>
    </location>
</feature>
<name>W2S1C7_CYPE1</name>
<dbReference type="Pfam" id="PF07690">
    <property type="entry name" value="MFS_1"/>
    <property type="match status" value="1"/>
</dbReference>
<keyword evidence="10" id="KW-1185">Reference proteome</keyword>
<reference evidence="9 10" key="1">
    <citation type="submission" date="2013-03" db="EMBL/GenBank/DDBJ databases">
        <title>The Genome Sequence of Phialophora europaea CBS 101466.</title>
        <authorList>
            <consortium name="The Broad Institute Genomics Platform"/>
            <person name="Cuomo C."/>
            <person name="de Hoog S."/>
            <person name="Gorbushina A."/>
            <person name="Walker B."/>
            <person name="Young S.K."/>
            <person name="Zeng Q."/>
            <person name="Gargeya S."/>
            <person name="Fitzgerald M."/>
            <person name="Haas B."/>
            <person name="Abouelleil A."/>
            <person name="Allen A.W."/>
            <person name="Alvarado L."/>
            <person name="Arachchi H.M."/>
            <person name="Berlin A.M."/>
            <person name="Chapman S.B."/>
            <person name="Gainer-Dewar J."/>
            <person name="Goldberg J."/>
            <person name="Griggs A."/>
            <person name="Gujja S."/>
            <person name="Hansen M."/>
            <person name="Howarth C."/>
            <person name="Imamovic A."/>
            <person name="Ireland A."/>
            <person name="Larimer J."/>
            <person name="McCowan C."/>
            <person name="Murphy C."/>
            <person name="Pearson M."/>
            <person name="Poon T.W."/>
            <person name="Priest M."/>
            <person name="Roberts A."/>
            <person name="Saif S."/>
            <person name="Shea T."/>
            <person name="Sisk P."/>
            <person name="Sykes S."/>
            <person name="Wortman J."/>
            <person name="Nusbaum C."/>
            <person name="Birren B."/>
        </authorList>
    </citation>
    <scope>NUCLEOTIDE SEQUENCE [LARGE SCALE GENOMIC DNA]</scope>
    <source>
        <strain evidence="9 10">CBS 101466</strain>
    </source>
</reference>
<gene>
    <name evidence="9" type="ORF">HMPREF1541_01633</name>
</gene>
<comment type="similarity">
    <text evidence="2">Belongs to the major facilitator superfamily.</text>
</comment>
<evidence type="ECO:0000313" key="9">
    <source>
        <dbReference type="EMBL" id="ETN42477.1"/>
    </source>
</evidence>
<feature type="transmembrane region" description="Helical" evidence="8">
    <location>
        <begin position="197"/>
        <end position="216"/>
    </location>
</feature>
<evidence type="ECO:0000256" key="6">
    <source>
        <dbReference type="ARBA" id="ARBA00023136"/>
    </source>
</evidence>
<dbReference type="STRING" id="1220924.W2S1C7"/>
<sequence length="590" mass="64078">MAAERALEGLQTARSADPEAYSQPKAFNEKTVNLDTSDGSDRGSSEEELEKDAQAGVRAVEAATSVWTKTHLWTAYANIWLIYCVISIQEPVVRAMNPYVTSAFSLHSLTAATGIVSSIVSGLSQIPLAKILDTWGRPQGIALSMLIWDIGYIMMAATDSVEMYAAAQVFASVGQTGVSYSMTVFISDTSHLKNRALMLAFATTPYIFTTWAGGPLAQSTLNTIGWRWAFGIFTIVLPIVVLPLAGLLYWNQRKAQRAGLIEAQYIRVNATSIKNYAIEVDLLGVLILAAGLALFLLPFSLWSYQADEWKSPMIICMIIFGGLLIIGFVLYERYFAIKTFIPFNLLLDRTVIAGGIMFVFVFFNHSIWGSYFGSMLQVVWGLSVTEASYLTSIRRVGQCFFGVAVGAMIKFSGRFKWIALSFGIPLMMLGTGLLIPFRTPGTNIGLIAMTQIFLSFSSGAVVLTGEIAMMAPGGHQHVAVTLACLNLFCSIGSAIGQTVSSAIWTGSFPQALARELPEGSDVITIYGKLTEQLAYPLGSPERDGIIRAYGHSQRLMLITSLGGLAGACIAVCCWRNIKVKDHKQVKGLVA</sequence>
<evidence type="ECO:0000256" key="4">
    <source>
        <dbReference type="ARBA" id="ARBA00022692"/>
    </source>
</evidence>
<dbReference type="Gene3D" id="1.20.1250.20">
    <property type="entry name" value="MFS general substrate transporter like domains"/>
    <property type="match status" value="2"/>
</dbReference>
<dbReference type="VEuPathDB" id="FungiDB:HMPREF1541_01633"/>
<dbReference type="AlphaFoldDB" id="W2S1C7"/>
<feature type="transmembrane region" description="Helical" evidence="8">
    <location>
        <begin position="228"/>
        <end position="250"/>
    </location>
</feature>
<evidence type="ECO:0000256" key="2">
    <source>
        <dbReference type="ARBA" id="ARBA00008335"/>
    </source>
</evidence>
<feature type="transmembrane region" description="Helical" evidence="8">
    <location>
        <begin position="311"/>
        <end position="331"/>
    </location>
</feature>
<feature type="transmembrane region" description="Helical" evidence="8">
    <location>
        <begin position="555"/>
        <end position="574"/>
    </location>
</feature>
<evidence type="ECO:0000256" key="1">
    <source>
        <dbReference type="ARBA" id="ARBA00004141"/>
    </source>
</evidence>
<dbReference type="EMBL" id="KB822718">
    <property type="protein sequence ID" value="ETN42477.1"/>
    <property type="molecule type" value="Genomic_DNA"/>
</dbReference>
<evidence type="ECO:0000313" key="10">
    <source>
        <dbReference type="Proteomes" id="UP000030752"/>
    </source>
</evidence>
<dbReference type="InterPro" id="IPR011701">
    <property type="entry name" value="MFS"/>
</dbReference>
<evidence type="ECO:0000256" key="7">
    <source>
        <dbReference type="SAM" id="MobiDB-lite"/>
    </source>
</evidence>
<evidence type="ECO:0008006" key="11">
    <source>
        <dbReference type="Google" id="ProtNLM"/>
    </source>
</evidence>
<proteinExistence type="inferred from homology"/>
<comment type="subcellular location">
    <subcellularLocation>
        <location evidence="1">Membrane</location>
        <topology evidence="1">Multi-pass membrane protein</topology>
    </subcellularLocation>
</comment>
<keyword evidence="5 8" id="KW-1133">Transmembrane helix</keyword>
<dbReference type="OrthoDB" id="4078873at2759"/>
<accession>W2S1C7</accession>
<dbReference type="HOGENOM" id="CLU_012970_1_0_1"/>
<feature type="transmembrane region" description="Helical" evidence="8">
    <location>
        <begin position="351"/>
        <end position="372"/>
    </location>
</feature>
<evidence type="ECO:0000256" key="8">
    <source>
        <dbReference type="SAM" id="Phobius"/>
    </source>
</evidence>
<protein>
    <recommendedName>
        <fullName evidence="11">Major facilitator superfamily (MFS) profile domain-containing protein</fullName>
    </recommendedName>
</protein>
<dbReference type="GO" id="GO:0022857">
    <property type="term" value="F:transmembrane transporter activity"/>
    <property type="evidence" value="ECO:0007669"/>
    <property type="project" value="InterPro"/>
</dbReference>
<dbReference type="InParanoid" id="W2S1C7"/>
<dbReference type="FunFam" id="1.20.1250.20:FF:000284">
    <property type="entry name" value="Siderophore iron transporter mirB"/>
    <property type="match status" value="1"/>
</dbReference>
<dbReference type="eggNOG" id="KOG0254">
    <property type="taxonomic scope" value="Eukaryota"/>
</dbReference>
<dbReference type="PANTHER" id="PTHR23501">
    <property type="entry name" value="MAJOR FACILITATOR SUPERFAMILY"/>
    <property type="match status" value="1"/>
</dbReference>
<feature type="region of interest" description="Disordered" evidence="7">
    <location>
        <begin position="1"/>
        <end position="52"/>
    </location>
</feature>
<dbReference type="Proteomes" id="UP000030752">
    <property type="component" value="Unassembled WGS sequence"/>
</dbReference>
<keyword evidence="4 8" id="KW-0812">Transmembrane</keyword>
<keyword evidence="3" id="KW-0813">Transport</keyword>
<evidence type="ECO:0000256" key="3">
    <source>
        <dbReference type="ARBA" id="ARBA00022448"/>
    </source>
</evidence>
<feature type="transmembrane region" description="Helical" evidence="8">
    <location>
        <begin position="477"/>
        <end position="495"/>
    </location>
</feature>
<keyword evidence="6 8" id="KW-0472">Membrane</keyword>
<dbReference type="InterPro" id="IPR036259">
    <property type="entry name" value="MFS_trans_sf"/>
</dbReference>
<dbReference type="GO" id="GO:0005886">
    <property type="term" value="C:plasma membrane"/>
    <property type="evidence" value="ECO:0007669"/>
    <property type="project" value="TreeGrafter"/>
</dbReference>
<dbReference type="SUPFAM" id="SSF103473">
    <property type="entry name" value="MFS general substrate transporter"/>
    <property type="match status" value="1"/>
</dbReference>
<dbReference type="GeneID" id="19968972"/>
<feature type="transmembrane region" description="Helical" evidence="8">
    <location>
        <begin position="443"/>
        <end position="465"/>
    </location>
</feature>
<dbReference type="PANTHER" id="PTHR23501:SF3">
    <property type="entry name" value="MAJOR FACILITATOR SUPERFAMILY (MFS) PROFILE DOMAIN-CONTAINING PROTEIN"/>
    <property type="match status" value="1"/>
</dbReference>
<dbReference type="RefSeq" id="XP_008714213.1">
    <property type="nucleotide sequence ID" value="XM_008715991.1"/>
</dbReference>
<feature type="transmembrane region" description="Helical" evidence="8">
    <location>
        <begin position="418"/>
        <end position="437"/>
    </location>
</feature>